<evidence type="ECO:0000313" key="2">
    <source>
        <dbReference type="EMBL" id="GIY97495.1"/>
    </source>
</evidence>
<organism evidence="2 3">
    <name type="scientific">Caerostris extrusa</name>
    <name type="common">Bark spider</name>
    <name type="synonym">Caerostris bankana</name>
    <dbReference type="NCBI Taxonomy" id="172846"/>
    <lineage>
        <taxon>Eukaryota</taxon>
        <taxon>Metazoa</taxon>
        <taxon>Ecdysozoa</taxon>
        <taxon>Arthropoda</taxon>
        <taxon>Chelicerata</taxon>
        <taxon>Arachnida</taxon>
        <taxon>Araneae</taxon>
        <taxon>Araneomorphae</taxon>
        <taxon>Entelegynae</taxon>
        <taxon>Araneoidea</taxon>
        <taxon>Araneidae</taxon>
        <taxon>Caerostris</taxon>
    </lineage>
</organism>
<proteinExistence type="predicted"/>
<evidence type="ECO:0000256" key="1">
    <source>
        <dbReference type="SAM" id="Phobius"/>
    </source>
</evidence>
<feature type="transmembrane region" description="Helical" evidence="1">
    <location>
        <begin position="81"/>
        <end position="101"/>
    </location>
</feature>
<keyword evidence="1" id="KW-0472">Membrane</keyword>
<evidence type="ECO:0000313" key="3">
    <source>
        <dbReference type="Proteomes" id="UP001054945"/>
    </source>
</evidence>
<reference evidence="2 3" key="1">
    <citation type="submission" date="2021-06" db="EMBL/GenBank/DDBJ databases">
        <title>Caerostris extrusa draft genome.</title>
        <authorList>
            <person name="Kono N."/>
            <person name="Arakawa K."/>
        </authorList>
    </citation>
    <scope>NUCLEOTIDE SEQUENCE [LARGE SCALE GENOMIC DNA]</scope>
</reference>
<gene>
    <name evidence="2" type="ORF">CEXT_407371</name>
</gene>
<dbReference type="AlphaFoldDB" id="A0AAV4XQS4"/>
<keyword evidence="1" id="KW-1133">Transmembrane helix</keyword>
<protein>
    <submittedName>
        <fullName evidence="2">Uncharacterized protein</fullName>
    </submittedName>
</protein>
<dbReference type="EMBL" id="BPLR01000787">
    <property type="protein sequence ID" value="GIY97495.1"/>
    <property type="molecule type" value="Genomic_DNA"/>
</dbReference>
<name>A0AAV4XQS4_CAEEX</name>
<comment type="caution">
    <text evidence="2">The sequence shown here is derived from an EMBL/GenBank/DDBJ whole genome shotgun (WGS) entry which is preliminary data.</text>
</comment>
<feature type="transmembrane region" description="Helical" evidence="1">
    <location>
        <begin position="49"/>
        <end position="75"/>
    </location>
</feature>
<feature type="transmembrane region" description="Helical" evidence="1">
    <location>
        <begin position="121"/>
        <end position="141"/>
    </location>
</feature>
<accession>A0AAV4XQS4</accession>
<dbReference type="Proteomes" id="UP001054945">
    <property type="component" value="Unassembled WGS sequence"/>
</dbReference>
<keyword evidence="1" id="KW-0812">Transmembrane</keyword>
<sequence>MAVLCAEPVYITEKLVGKLIKNLPAIHAVIYFSVNRRKMFPKLKASRQCFIACAYTGLCLYGTVFRGTVLILDYVSWDCTYMGLCLYWRVFCGTALIWVYASWDYAYRTVLAIRTVLIRDCAYIGSVLWNCAYMGLCFVGLCL</sequence>
<keyword evidence="3" id="KW-1185">Reference proteome</keyword>